<comment type="caution">
    <text evidence="4">The sequence shown here is derived from an EMBL/GenBank/DDBJ whole genome shotgun (WGS) entry which is preliminary data.</text>
</comment>
<dbReference type="InterPro" id="IPR011990">
    <property type="entry name" value="TPR-like_helical_dom_sf"/>
</dbReference>
<dbReference type="SUPFAM" id="SSF48452">
    <property type="entry name" value="TPR-like"/>
    <property type="match status" value="1"/>
</dbReference>
<keyword evidence="1" id="KW-0677">Repeat</keyword>
<reference evidence="5" key="1">
    <citation type="journal article" date="2023" name="Commun. Biol.">
        <title>Genome analysis of Parmales, the sister group of diatoms, reveals the evolutionary specialization of diatoms from phago-mixotrophs to photoautotrophs.</title>
        <authorList>
            <person name="Ban H."/>
            <person name="Sato S."/>
            <person name="Yoshikawa S."/>
            <person name="Yamada K."/>
            <person name="Nakamura Y."/>
            <person name="Ichinomiya M."/>
            <person name="Sato N."/>
            <person name="Blanc-Mathieu R."/>
            <person name="Endo H."/>
            <person name="Kuwata A."/>
            <person name="Ogata H."/>
        </authorList>
    </citation>
    <scope>NUCLEOTIDE SEQUENCE [LARGE SCALE GENOMIC DNA]</scope>
</reference>
<evidence type="ECO:0008006" key="6">
    <source>
        <dbReference type="Google" id="ProtNLM"/>
    </source>
</evidence>
<protein>
    <recommendedName>
        <fullName evidence="6">Kinesin light chain</fullName>
    </recommendedName>
</protein>
<evidence type="ECO:0000256" key="1">
    <source>
        <dbReference type="ARBA" id="ARBA00022737"/>
    </source>
</evidence>
<feature type="repeat" description="TPR" evidence="3">
    <location>
        <begin position="71"/>
        <end position="104"/>
    </location>
</feature>
<dbReference type="Proteomes" id="UP001162640">
    <property type="component" value="Unassembled WGS sequence"/>
</dbReference>
<accession>A0A9W7AW73</accession>
<dbReference type="Gene3D" id="1.25.40.10">
    <property type="entry name" value="Tetratricopeptide repeat domain"/>
    <property type="match status" value="1"/>
</dbReference>
<sequence length="186" mass="21595">MSNLERIENYSYLLERCEKALREKNVVTLETLNALAWDLQSDGEYEEAIKFNERCLAVKMKVFGEDHKQTLNTLNNLGVVYKNLKNYEKALGYFESAFEGYEKILGMNHPDTVGAVKNMAVIYTHLKDFRKAEELFPRALEGLEAQLRKDDVKTKQCALNFRWCLELSGNSDRLIQLIASYPWLNE</sequence>
<evidence type="ECO:0000313" key="5">
    <source>
        <dbReference type="Proteomes" id="UP001162640"/>
    </source>
</evidence>
<dbReference type="InterPro" id="IPR019734">
    <property type="entry name" value="TPR_rpt"/>
</dbReference>
<dbReference type="AlphaFoldDB" id="A0A9W7AW73"/>
<organism evidence="4 5">
    <name type="scientific">Triparma laevis f. inornata</name>
    <dbReference type="NCBI Taxonomy" id="1714386"/>
    <lineage>
        <taxon>Eukaryota</taxon>
        <taxon>Sar</taxon>
        <taxon>Stramenopiles</taxon>
        <taxon>Ochrophyta</taxon>
        <taxon>Bolidophyceae</taxon>
        <taxon>Parmales</taxon>
        <taxon>Triparmaceae</taxon>
        <taxon>Triparma</taxon>
    </lineage>
</organism>
<proteinExistence type="predicted"/>
<gene>
    <name evidence="4" type="ORF">TL16_g07000</name>
</gene>
<dbReference type="PANTHER" id="PTHR45641:SF19">
    <property type="entry name" value="NEPHROCYSTIN-3"/>
    <property type="match status" value="1"/>
</dbReference>
<dbReference type="EMBL" id="BLQM01000217">
    <property type="protein sequence ID" value="GMH76193.1"/>
    <property type="molecule type" value="Genomic_DNA"/>
</dbReference>
<dbReference type="PANTHER" id="PTHR45641">
    <property type="entry name" value="TETRATRICOPEPTIDE REPEAT PROTEIN (AFU_ORTHOLOGUE AFUA_6G03870)"/>
    <property type="match status" value="1"/>
</dbReference>
<keyword evidence="2 3" id="KW-0802">TPR repeat</keyword>
<evidence type="ECO:0000256" key="2">
    <source>
        <dbReference type="ARBA" id="ARBA00022803"/>
    </source>
</evidence>
<dbReference type="PROSITE" id="PS50005">
    <property type="entry name" value="TPR"/>
    <property type="match status" value="1"/>
</dbReference>
<dbReference type="Pfam" id="PF13424">
    <property type="entry name" value="TPR_12"/>
    <property type="match status" value="1"/>
</dbReference>
<evidence type="ECO:0000313" key="4">
    <source>
        <dbReference type="EMBL" id="GMH76193.1"/>
    </source>
</evidence>
<evidence type="ECO:0000256" key="3">
    <source>
        <dbReference type="PROSITE-ProRule" id="PRU00339"/>
    </source>
</evidence>
<name>A0A9W7AW73_9STRA</name>
<dbReference type="SMART" id="SM00028">
    <property type="entry name" value="TPR"/>
    <property type="match status" value="3"/>
</dbReference>